<name>A0A437GZM5_9SPHN</name>
<evidence type="ECO:0000313" key="2">
    <source>
        <dbReference type="Proteomes" id="UP000283003"/>
    </source>
</evidence>
<evidence type="ECO:0008006" key="3">
    <source>
        <dbReference type="Google" id="ProtNLM"/>
    </source>
</evidence>
<accession>A0A437GZM5</accession>
<dbReference type="SUPFAM" id="SSF56925">
    <property type="entry name" value="OMPA-like"/>
    <property type="match status" value="1"/>
</dbReference>
<dbReference type="EMBL" id="RXOL01000001">
    <property type="protein sequence ID" value="RVQ68827.1"/>
    <property type="molecule type" value="Genomic_DNA"/>
</dbReference>
<dbReference type="InterPro" id="IPR018759">
    <property type="entry name" value="BBP2_2"/>
</dbReference>
<proteinExistence type="predicted"/>
<reference evidence="1 2" key="1">
    <citation type="submission" date="2018-12" db="EMBL/GenBank/DDBJ databases">
        <title>Croceicoccus ponticola sp. nov., a lipolytic bacterium isolated from seawater.</title>
        <authorList>
            <person name="Yoon J.-H."/>
        </authorList>
    </citation>
    <scope>NUCLEOTIDE SEQUENCE [LARGE SCALE GENOMIC DNA]</scope>
    <source>
        <strain evidence="1 2">GM-16</strain>
    </source>
</reference>
<protein>
    <recommendedName>
        <fullName evidence="3">Outer membrane protein beta-barrel domain-containing protein</fullName>
    </recommendedName>
</protein>
<dbReference type="InterPro" id="IPR011250">
    <property type="entry name" value="OMP/PagP_B-barrel"/>
</dbReference>
<dbReference type="Gene3D" id="2.40.160.20">
    <property type="match status" value="1"/>
</dbReference>
<comment type="caution">
    <text evidence="1">The sequence shown here is derived from an EMBL/GenBank/DDBJ whole genome shotgun (WGS) entry which is preliminary data.</text>
</comment>
<dbReference type="Proteomes" id="UP000283003">
    <property type="component" value="Unassembled WGS sequence"/>
</dbReference>
<keyword evidence="2" id="KW-1185">Reference proteome</keyword>
<gene>
    <name evidence="1" type="ORF">EKN06_00940</name>
</gene>
<organism evidence="1 2">
    <name type="scientific">Croceicoccus ponticola</name>
    <dbReference type="NCBI Taxonomy" id="2217664"/>
    <lineage>
        <taxon>Bacteria</taxon>
        <taxon>Pseudomonadati</taxon>
        <taxon>Pseudomonadota</taxon>
        <taxon>Alphaproteobacteria</taxon>
        <taxon>Sphingomonadales</taxon>
        <taxon>Erythrobacteraceae</taxon>
        <taxon>Croceicoccus</taxon>
    </lineage>
</organism>
<sequence length="842" mass="90919">MSRPQNDAYAQAFPVRGIDRVLNKAIWFVACAFLFDAAAAAQEVDADTAGAAKPGKVEPAEKKATGALEGGVDVAAGYDDNLFATRHRKVDDAFVLIEPSLKYRLTTGDLQLALRGSGDVAFHDRNASEDYDDWLIGADGQVALGKSARLIAGGTYEWQHESRTSPEDVAGSAPTRFERAYAYAGLIGRAGKAAYRIGATYNDYDFADTPAASGTIANDDRDRRTFELGGRLGFEAAEGTELFVQGLWDQRRYRREIDDWGFARDSRGYSLAAGVRHEIGRSFSGEAFVGILRQDYDDAFLPDVHTIDYGMALDWTVRNGLSLSFDLDRSIEETTLPLASSYVLTSGSLSVQASAGRRIAIGGGISGADYAYRGADRSEFVIGANVWARHWLGRHLYIGADYEFGQRSSNVAGYDYDQNRVFLRLGAQLQPPYDRGASGVEVAPGSRGPDGPYLAVLLGHGSLVTGLNGPRGTGTNTADFGDVDADIGVSLGYGKTFGRLYAGVEAEGFEGGADWLHDADRRFSVSRTNSYGASLRLGRLTGQGELVYGRVGVVSTRFRTLYRRFDQEVDDARRLAGLGLGLGLEASAGSHGFVRSEYGLVSYPDYDVGVGGGGGPAKADGSVADNFSNTENRFRMGVGLRFGGNPARKDTHTDFSGAYLGVALGHGGLTSSNQGPRSGGFMLDVTRSGQGALIAAFAGAGAELTGFYLGGEIHADTGKLDWNIERDPQGRIYSVEHDYSYGGSVIAGRKISGSALLYARIGVVRTMFDTRYATTKQSVRERHVEQAPRYGAGLQIALSKKSRFRVEYNFADYAKYKIAYGENEDAFENYENFINIGFLRNF</sequence>
<dbReference type="AlphaFoldDB" id="A0A437GZM5"/>
<dbReference type="OrthoDB" id="7398962at2"/>
<evidence type="ECO:0000313" key="1">
    <source>
        <dbReference type="EMBL" id="RVQ68827.1"/>
    </source>
</evidence>
<dbReference type="Pfam" id="PF10082">
    <property type="entry name" value="BBP2_2"/>
    <property type="match status" value="1"/>
</dbReference>